<evidence type="ECO:0008006" key="4">
    <source>
        <dbReference type="Google" id="ProtNLM"/>
    </source>
</evidence>
<keyword evidence="3" id="KW-1185">Reference proteome</keyword>
<dbReference type="AlphaFoldDB" id="A0A7W7ZI12"/>
<sequence>MKAFRHLGVALLSLLSCAAPLMACVTPESEMTAAERACCRMMHNQCAQMGMPASQNGCAKAPPAVFENALKSNPVRFHPVAVLVLRTASFNVSVNDNVGQAWIHSPEHLPRSHRL</sequence>
<name>A0A7W7ZI12_9BACT</name>
<protein>
    <recommendedName>
        <fullName evidence="4">Lipoprotein</fullName>
    </recommendedName>
</protein>
<reference evidence="2 3" key="1">
    <citation type="submission" date="2020-08" db="EMBL/GenBank/DDBJ databases">
        <title>Genomic Encyclopedia of Type Strains, Phase IV (KMG-V): Genome sequencing to study the core and pangenomes of soil and plant-associated prokaryotes.</title>
        <authorList>
            <person name="Whitman W."/>
        </authorList>
    </citation>
    <scope>NUCLEOTIDE SEQUENCE [LARGE SCALE GENOMIC DNA]</scope>
    <source>
        <strain evidence="2 3">M8UP14</strain>
    </source>
</reference>
<accession>A0A7W7ZI12</accession>
<comment type="caution">
    <text evidence="2">The sequence shown here is derived from an EMBL/GenBank/DDBJ whole genome shotgun (WGS) entry which is preliminary data.</text>
</comment>
<gene>
    <name evidence="2" type="ORF">HDF16_004839</name>
</gene>
<evidence type="ECO:0000313" key="2">
    <source>
        <dbReference type="EMBL" id="MBB5060103.1"/>
    </source>
</evidence>
<dbReference type="PROSITE" id="PS51257">
    <property type="entry name" value="PROKAR_LIPOPROTEIN"/>
    <property type="match status" value="1"/>
</dbReference>
<dbReference type="EMBL" id="JACHIP010000009">
    <property type="protein sequence ID" value="MBB5060103.1"/>
    <property type="molecule type" value="Genomic_DNA"/>
</dbReference>
<dbReference type="Proteomes" id="UP000540989">
    <property type="component" value="Unassembled WGS sequence"/>
</dbReference>
<feature type="chain" id="PRO_5031133956" description="Lipoprotein" evidence="1">
    <location>
        <begin position="24"/>
        <end position="115"/>
    </location>
</feature>
<evidence type="ECO:0000256" key="1">
    <source>
        <dbReference type="SAM" id="SignalP"/>
    </source>
</evidence>
<organism evidence="2 3">
    <name type="scientific">Granulicella aggregans</name>
    <dbReference type="NCBI Taxonomy" id="474949"/>
    <lineage>
        <taxon>Bacteria</taxon>
        <taxon>Pseudomonadati</taxon>
        <taxon>Acidobacteriota</taxon>
        <taxon>Terriglobia</taxon>
        <taxon>Terriglobales</taxon>
        <taxon>Acidobacteriaceae</taxon>
        <taxon>Granulicella</taxon>
    </lineage>
</organism>
<proteinExistence type="predicted"/>
<evidence type="ECO:0000313" key="3">
    <source>
        <dbReference type="Proteomes" id="UP000540989"/>
    </source>
</evidence>
<feature type="signal peptide" evidence="1">
    <location>
        <begin position="1"/>
        <end position="23"/>
    </location>
</feature>
<keyword evidence="1" id="KW-0732">Signal</keyword>